<dbReference type="PANTHER" id="PTHR34475">
    <property type="match status" value="1"/>
</dbReference>
<proteinExistence type="predicted"/>
<dbReference type="EMBL" id="UGOA01000001">
    <property type="protein sequence ID" value="STX42316.1"/>
    <property type="molecule type" value="Genomic_DNA"/>
</dbReference>
<keyword evidence="3" id="KW-0238">DNA-binding</keyword>
<feature type="compositionally biased region" description="Low complexity" evidence="1">
    <location>
        <begin position="174"/>
        <end position="185"/>
    </location>
</feature>
<keyword evidence="4" id="KW-1185">Reference proteome</keyword>
<dbReference type="OrthoDB" id="9790252at2"/>
<reference evidence="3 4" key="1">
    <citation type="submission" date="2018-06" db="EMBL/GenBank/DDBJ databases">
        <authorList>
            <consortium name="Pathogen Informatics"/>
            <person name="Doyle S."/>
        </authorList>
    </citation>
    <scope>NUCLEOTIDE SEQUENCE [LARGE SCALE GENOMIC DNA]</scope>
    <source>
        <strain evidence="3 4">NCTC13292</strain>
    </source>
</reference>
<keyword evidence="2" id="KW-1133">Transmembrane helix</keyword>
<evidence type="ECO:0000313" key="4">
    <source>
        <dbReference type="Proteomes" id="UP000254677"/>
    </source>
</evidence>
<dbReference type="Pfam" id="PF13413">
    <property type="entry name" value="HTH_25"/>
    <property type="match status" value="1"/>
</dbReference>
<dbReference type="RefSeq" id="WP_115221212.1">
    <property type="nucleotide sequence ID" value="NZ_CAXYJE010000003.1"/>
</dbReference>
<accession>A0A378J4I4</accession>
<sequence length="191" mass="21526">MNTIVAMDEIHNGNRENPGLQLARVREKKGYSQEYVAAKLHLRVRLIELLEADDYQQMPEPVFIKGYIHAYAKLLGIPSQPLLETFNSLYSTEAKPEKALWQSKRESNKGERLVRWLTSLVAIAVIVAVSIWWQKNKDSQQLFTAKNTHTDALPNKAETDIRLTDLSKMRSMLSTSPSPSGPATPLETHGG</sequence>
<evidence type="ECO:0000256" key="1">
    <source>
        <dbReference type="SAM" id="MobiDB-lite"/>
    </source>
</evidence>
<evidence type="ECO:0000256" key="2">
    <source>
        <dbReference type="SAM" id="Phobius"/>
    </source>
</evidence>
<protein>
    <submittedName>
        <fullName evidence="3">DNA-binding protein</fullName>
    </submittedName>
</protein>
<feature type="transmembrane region" description="Helical" evidence="2">
    <location>
        <begin position="113"/>
        <end position="133"/>
    </location>
</feature>
<dbReference type="InterPro" id="IPR010982">
    <property type="entry name" value="Lambda_DNA-bd_dom_sf"/>
</dbReference>
<name>A0A378J4I4_9GAMM</name>
<dbReference type="AlphaFoldDB" id="A0A378J4I4"/>
<keyword evidence="2" id="KW-0472">Membrane</keyword>
<dbReference type="Gene3D" id="1.10.260.40">
    <property type="entry name" value="lambda repressor-like DNA-binding domains"/>
    <property type="match status" value="1"/>
</dbReference>
<evidence type="ECO:0000313" key="3">
    <source>
        <dbReference type="EMBL" id="STX42316.1"/>
    </source>
</evidence>
<keyword evidence="2" id="KW-0812">Transmembrane</keyword>
<gene>
    <name evidence="3" type="primary">rodZ</name>
    <name evidence="3" type="ORF">NCTC13292_01500</name>
</gene>
<dbReference type="GO" id="GO:0003677">
    <property type="term" value="F:DNA binding"/>
    <property type="evidence" value="ECO:0007669"/>
    <property type="project" value="UniProtKB-KW"/>
</dbReference>
<dbReference type="Proteomes" id="UP000254677">
    <property type="component" value="Unassembled WGS sequence"/>
</dbReference>
<dbReference type="InterPro" id="IPR050400">
    <property type="entry name" value="Bact_Cytoskel_RodZ"/>
</dbReference>
<dbReference type="PANTHER" id="PTHR34475:SF1">
    <property type="entry name" value="CYTOSKELETON PROTEIN RODZ"/>
    <property type="match status" value="1"/>
</dbReference>
<feature type="region of interest" description="Disordered" evidence="1">
    <location>
        <begin position="171"/>
        <end position="191"/>
    </location>
</feature>
<organism evidence="3 4">
    <name type="scientific">Legionella donaldsonii</name>
    <dbReference type="NCBI Taxonomy" id="45060"/>
    <lineage>
        <taxon>Bacteria</taxon>
        <taxon>Pseudomonadati</taxon>
        <taxon>Pseudomonadota</taxon>
        <taxon>Gammaproteobacteria</taxon>
        <taxon>Legionellales</taxon>
        <taxon>Legionellaceae</taxon>
        <taxon>Legionella</taxon>
    </lineage>
</organism>